<keyword evidence="7" id="KW-0804">Transcription</keyword>
<feature type="compositionally biased region" description="Basic and acidic residues" evidence="9">
    <location>
        <begin position="279"/>
        <end position="295"/>
    </location>
</feature>
<dbReference type="GeneID" id="107391194"/>
<protein>
    <submittedName>
        <fullName evidence="11">Transcript variant X1</fullName>
    </submittedName>
    <submittedName>
        <fullName evidence="12">Transcript variant X2</fullName>
    </submittedName>
</protein>
<dbReference type="OMA" id="DIQNVCE"/>
<dbReference type="CDD" id="cd18909">
    <property type="entry name" value="bHLH_TCFL5"/>
    <property type="match status" value="1"/>
</dbReference>
<feature type="domain" description="BHLH" evidence="10">
    <location>
        <begin position="303"/>
        <end position="353"/>
    </location>
</feature>
<dbReference type="GO" id="GO:0007283">
    <property type="term" value="P:spermatogenesis"/>
    <property type="evidence" value="ECO:0007669"/>
    <property type="project" value="UniProtKB-KW"/>
</dbReference>
<keyword evidence="5" id="KW-0805">Transcription regulation</keyword>
<evidence type="ECO:0000256" key="2">
    <source>
        <dbReference type="ARBA" id="ARBA00022473"/>
    </source>
</evidence>
<keyword evidence="2" id="KW-0217">Developmental protein</keyword>
<evidence type="ECO:0000256" key="5">
    <source>
        <dbReference type="ARBA" id="ARBA00023015"/>
    </source>
</evidence>
<evidence type="ECO:0000256" key="3">
    <source>
        <dbReference type="ARBA" id="ARBA00022782"/>
    </source>
</evidence>
<reference evidence="13" key="1">
    <citation type="submission" date="2016-05" db="EMBL/GenBank/DDBJ databases">
        <authorList>
            <person name="Lavstsen T."/>
            <person name="Jespersen J.S."/>
        </authorList>
    </citation>
    <scope>NUCLEOTIDE SEQUENCE</scope>
    <source>
        <tissue evidence="13">Brain</tissue>
    </source>
</reference>
<dbReference type="SUPFAM" id="SSF47459">
    <property type="entry name" value="HLH, helix-loop-helix DNA-binding domain"/>
    <property type="match status" value="1"/>
</dbReference>
<dbReference type="InterPro" id="IPR039583">
    <property type="entry name" value="TCFL5/SOLH1/2"/>
</dbReference>
<dbReference type="Pfam" id="PF00010">
    <property type="entry name" value="HLH"/>
    <property type="match status" value="1"/>
</dbReference>
<dbReference type="KEGG" id="nfu:107391194"/>
<dbReference type="AlphaFoldDB" id="A0A1A8AR64"/>
<evidence type="ECO:0000256" key="1">
    <source>
        <dbReference type="ARBA" id="ARBA00004123"/>
    </source>
</evidence>
<feature type="compositionally biased region" description="Basic and acidic residues" evidence="9">
    <location>
        <begin position="390"/>
        <end position="399"/>
    </location>
</feature>
<keyword evidence="8" id="KW-0539">Nucleus</keyword>
<dbReference type="PANTHER" id="PTHR15402:SF2">
    <property type="entry name" value="TRANSCRIPTION FACTOR LIKE 5"/>
    <property type="match status" value="1"/>
</dbReference>
<feature type="region of interest" description="Disordered" evidence="9">
    <location>
        <begin position="275"/>
        <end position="314"/>
    </location>
</feature>
<dbReference type="Proteomes" id="UP000822369">
    <property type="component" value="Chromosome 13"/>
</dbReference>
<dbReference type="GO" id="GO:0000981">
    <property type="term" value="F:DNA-binding transcription factor activity, RNA polymerase II-specific"/>
    <property type="evidence" value="ECO:0007669"/>
    <property type="project" value="TreeGrafter"/>
</dbReference>
<reference evidence="13" key="2">
    <citation type="submission" date="2016-06" db="EMBL/GenBank/DDBJ databases">
        <title>The genome of a short-lived fish provides insights into sex chromosome evolution and the genetic control of aging.</title>
        <authorList>
            <person name="Reichwald K."/>
            <person name="Felder M."/>
            <person name="Petzold A."/>
            <person name="Koch P."/>
            <person name="Groth M."/>
            <person name="Platzer M."/>
        </authorList>
    </citation>
    <scope>NUCLEOTIDE SEQUENCE</scope>
    <source>
        <tissue evidence="13">Brain</tissue>
    </source>
</reference>
<evidence type="ECO:0000313" key="12">
    <source>
        <dbReference type="EMBL" id="KAF7210199.1"/>
    </source>
</evidence>
<reference evidence="11" key="3">
    <citation type="submission" date="2020-03" db="EMBL/GenBank/DDBJ databases">
        <title>Intra-Species Differences in Population Size shape Life History and Genome Evolution.</title>
        <authorList>
            <person name="Willemsen D."/>
            <person name="Cui R."/>
            <person name="Valenzano D.R."/>
        </authorList>
    </citation>
    <scope>NUCLEOTIDE SEQUENCE</scope>
    <source>
        <strain evidence="11">GRZ</strain>
        <tissue evidence="11">Whole</tissue>
    </source>
</reference>
<gene>
    <name evidence="13" type="primary">Nfu_g_1_001666</name>
    <name evidence="11" type="synonym">tcfl5</name>
    <name evidence="11" type="ORF">G4P62_014645</name>
</gene>
<dbReference type="GO" id="GO:0000978">
    <property type="term" value="F:RNA polymerase II cis-regulatory region sequence-specific DNA binding"/>
    <property type="evidence" value="ECO:0007669"/>
    <property type="project" value="TreeGrafter"/>
</dbReference>
<keyword evidence="4" id="KW-0744">Spermatogenesis</keyword>
<evidence type="ECO:0000256" key="7">
    <source>
        <dbReference type="ARBA" id="ARBA00023163"/>
    </source>
</evidence>
<proteinExistence type="predicted"/>
<evidence type="ECO:0000256" key="8">
    <source>
        <dbReference type="ARBA" id="ARBA00023242"/>
    </source>
</evidence>
<dbReference type="SMART" id="SM00353">
    <property type="entry name" value="HLH"/>
    <property type="match status" value="1"/>
</dbReference>
<keyword evidence="6" id="KW-0238">DNA-binding</keyword>
<dbReference type="PANTHER" id="PTHR15402">
    <property type="entry name" value="TRANSCRIPTION FACTOR-LIKE 5 PROTEIN"/>
    <property type="match status" value="1"/>
</dbReference>
<feature type="region of interest" description="Disordered" evidence="9">
    <location>
        <begin position="1"/>
        <end position="23"/>
    </location>
</feature>
<feature type="compositionally biased region" description="Polar residues" evidence="9">
    <location>
        <begin position="1"/>
        <end position="12"/>
    </location>
</feature>
<accession>A0A1A8AR64</accession>
<dbReference type="EMBL" id="JAAVVJ010000013">
    <property type="protein sequence ID" value="KAF7210199.1"/>
    <property type="molecule type" value="Genomic_DNA"/>
</dbReference>
<sequence length="399" mass="44802">MSFPSSAFKNTHPSPPPKENTTSNLVLSRASCQDQGQTLDSELGLMEMLNDENVHLMQIFSQGQMESQMGPQDGPDTQPPLTTMMDNDTTGVSTNLLFQVLDLSTSSNDHNLVMQGEKTPLMHGEVPDCVLARVKEDESPVAPSATGRRFLLNSSKPKARVCLEKRFSSVSADTARQQDVHSDLRNHVTVFQESAEAQEAVAHSQKLVFHTVEPFLDLEFIFPESVSNSFHPESLVTKTVFADRSNSREHELVNPKKNLAAHYINLCSLISQPKTKAKAAPDMERKSQKGDEKRGKPGMTVSQRRDRHNSNERERRKKIRLCCDELNKMVPFCDSYTDKVSTLLWTVSFLTYIKTIHGDAFNADFMKFIIQKGEEFKSNSSWGAPLFPEPEEKANVPEQ</sequence>
<dbReference type="GO" id="GO:0046983">
    <property type="term" value="F:protein dimerization activity"/>
    <property type="evidence" value="ECO:0007669"/>
    <property type="project" value="InterPro"/>
</dbReference>
<dbReference type="Gene3D" id="4.10.280.10">
    <property type="entry name" value="Helix-loop-helix DNA-binding domain"/>
    <property type="match status" value="1"/>
</dbReference>
<dbReference type="EMBL" id="HADY01018693">
    <property type="protein sequence ID" value="SBP57178.1"/>
    <property type="molecule type" value="Transcribed_RNA"/>
</dbReference>
<evidence type="ECO:0000313" key="13">
    <source>
        <dbReference type="EMBL" id="SBP57178.1"/>
    </source>
</evidence>
<evidence type="ECO:0000313" key="11">
    <source>
        <dbReference type="EMBL" id="KAF7210198.1"/>
    </source>
</evidence>
<dbReference type="EMBL" id="HAEJ01005392">
    <property type="protein sequence ID" value="SBS45849.1"/>
    <property type="molecule type" value="Transcribed_RNA"/>
</dbReference>
<organism evidence="13">
    <name type="scientific">Nothobranchius furzeri</name>
    <name type="common">Turquoise killifish</name>
    <dbReference type="NCBI Taxonomy" id="105023"/>
    <lineage>
        <taxon>Eukaryota</taxon>
        <taxon>Metazoa</taxon>
        <taxon>Chordata</taxon>
        <taxon>Craniata</taxon>
        <taxon>Vertebrata</taxon>
        <taxon>Euteleostomi</taxon>
        <taxon>Actinopterygii</taxon>
        <taxon>Neopterygii</taxon>
        <taxon>Teleostei</taxon>
        <taxon>Neoteleostei</taxon>
        <taxon>Acanthomorphata</taxon>
        <taxon>Ovalentaria</taxon>
        <taxon>Atherinomorphae</taxon>
        <taxon>Cyprinodontiformes</taxon>
        <taxon>Nothobranchiidae</taxon>
        <taxon>Nothobranchius</taxon>
    </lineage>
</organism>
<evidence type="ECO:0000256" key="9">
    <source>
        <dbReference type="SAM" id="MobiDB-lite"/>
    </source>
</evidence>
<keyword evidence="3" id="KW-0221">Differentiation</keyword>
<evidence type="ECO:0000259" key="10">
    <source>
        <dbReference type="PROSITE" id="PS50888"/>
    </source>
</evidence>
<comment type="subcellular location">
    <subcellularLocation>
        <location evidence="1">Nucleus</location>
    </subcellularLocation>
</comment>
<evidence type="ECO:0000256" key="4">
    <source>
        <dbReference type="ARBA" id="ARBA00022871"/>
    </source>
</evidence>
<name>A0A1A8AR64_NOTFU</name>
<dbReference type="InterPro" id="IPR036638">
    <property type="entry name" value="HLH_DNA-bd_sf"/>
</dbReference>
<evidence type="ECO:0000256" key="6">
    <source>
        <dbReference type="ARBA" id="ARBA00023125"/>
    </source>
</evidence>
<feature type="region of interest" description="Disordered" evidence="9">
    <location>
        <begin position="378"/>
        <end position="399"/>
    </location>
</feature>
<dbReference type="OrthoDB" id="9946078at2759"/>
<dbReference type="EMBL" id="JAAVVJ010000013">
    <property type="protein sequence ID" value="KAF7210198.1"/>
    <property type="molecule type" value="Genomic_DNA"/>
</dbReference>
<dbReference type="GO" id="GO:0030154">
    <property type="term" value="P:cell differentiation"/>
    <property type="evidence" value="ECO:0007669"/>
    <property type="project" value="UniProtKB-KW"/>
</dbReference>
<dbReference type="GO" id="GO:0005634">
    <property type="term" value="C:nucleus"/>
    <property type="evidence" value="ECO:0007669"/>
    <property type="project" value="UniProtKB-SubCell"/>
</dbReference>
<dbReference type="PROSITE" id="PS50888">
    <property type="entry name" value="BHLH"/>
    <property type="match status" value="1"/>
</dbReference>
<dbReference type="InterPro" id="IPR011598">
    <property type="entry name" value="bHLH_dom"/>
</dbReference>